<comment type="similarity">
    <text evidence="2">In the N-terminal section; belongs to the leguminous lectin family.</text>
</comment>
<keyword evidence="8 19" id="KW-0732">Signal</keyword>
<keyword evidence="14 18" id="KW-0472">Membrane</keyword>
<evidence type="ECO:0000256" key="1">
    <source>
        <dbReference type="ARBA" id="ARBA00004479"/>
    </source>
</evidence>
<dbReference type="PROSITE" id="PS50011">
    <property type="entry name" value="PROTEIN_KINASE_DOM"/>
    <property type="match status" value="1"/>
</dbReference>
<feature type="transmembrane region" description="Helical" evidence="18">
    <location>
        <begin position="294"/>
        <end position="315"/>
    </location>
</feature>
<dbReference type="OrthoDB" id="543442at2759"/>
<evidence type="ECO:0000256" key="4">
    <source>
        <dbReference type="ARBA" id="ARBA00012513"/>
    </source>
</evidence>
<feature type="domain" description="Protein kinase" evidence="20">
    <location>
        <begin position="349"/>
        <end position="441"/>
    </location>
</feature>
<organism evidence="21 22">
    <name type="scientific">Oryza meyeriana var. granulata</name>
    <dbReference type="NCBI Taxonomy" id="110450"/>
    <lineage>
        <taxon>Eukaryota</taxon>
        <taxon>Viridiplantae</taxon>
        <taxon>Streptophyta</taxon>
        <taxon>Embryophyta</taxon>
        <taxon>Tracheophyta</taxon>
        <taxon>Spermatophyta</taxon>
        <taxon>Magnoliopsida</taxon>
        <taxon>Liliopsida</taxon>
        <taxon>Poales</taxon>
        <taxon>Poaceae</taxon>
        <taxon>BOP clade</taxon>
        <taxon>Oryzoideae</taxon>
        <taxon>Oryzeae</taxon>
        <taxon>Oryzinae</taxon>
        <taxon>Oryza</taxon>
        <taxon>Oryza meyeriana</taxon>
    </lineage>
</organism>
<comment type="caution">
    <text evidence="21">The sequence shown here is derived from an EMBL/GenBank/DDBJ whole genome shotgun (WGS) entry which is preliminary data.</text>
</comment>
<comment type="subcellular location">
    <subcellularLocation>
        <location evidence="1">Membrane</location>
        <topology evidence="1">Single-pass type I membrane protein</topology>
    </subcellularLocation>
</comment>
<evidence type="ECO:0000256" key="3">
    <source>
        <dbReference type="ARBA" id="ARBA00010217"/>
    </source>
</evidence>
<dbReference type="AlphaFoldDB" id="A0A6G1D940"/>
<proteinExistence type="inferred from homology"/>
<comment type="similarity">
    <text evidence="3">In the C-terminal section; belongs to the protein kinase superfamily. Ser/Thr protein kinase family.</text>
</comment>
<dbReference type="FunFam" id="2.60.120.200:FF:000051">
    <property type="entry name" value="L-type lectin-domain containing receptor kinase V.9"/>
    <property type="match status" value="1"/>
</dbReference>
<dbReference type="GO" id="GO:0030246">
    <property type="term" value="F:carbohydrate binding"/>
    <property type="evidence" value="ECO:0007669"/>
    <property type="project" value="UniProtKB-KW"/>
</dbReference>
<evidence type="ECO:0000256" key="11">
    <source>
        <dbReference type="ARBA" id="ARBA00022777"/>
    </source>
</evidence>
<evidence type="ECO:0000256" key="2">
    <source>
        <dbReference type="ARBA" id="ARBA00008536"/>
    </source>
</evidence>
<dbReference type="GO" id="GO:0004674">
    <property type="term" value="F:protein serine/threonine kinase activity"/>
    <property type="evidence" value="ECO:0007669"/>
    <property type="project" value="UniProtKB-KW"/>
</dbReference>
<keyword evidence="15" id="KW-0675">Receptor</keyword>
<dbReference type="Pfam" id="PF00139">
    <property type="entry name" value="Lectin_legB"/>
    <property type="match status" value="1"/>
</dbReference>
<evidence type="ECO:0000256" key="14">
    <source>
        <dbReference type="ARBA" id="ARBA00023136"/>
    </source>
</evidence>
<accession>A0A6G1D940</accession>
<gene>
    <name evidence="21" type="ORF">E2562_027225</name>
</gene>
<keyword evidence="7 18" id="KW-0812">Transmembrane</keyword>
<evidence type="ECO:0000313" key="22">
    <source>
        <dbReference type="Proteomes" id="UP000479710"/>
    </source>
</evidence>
<dbReference type="GO" id="GO:0016020">
    <property type="term" value="C:membrane"/>
    <property type="evidence" value="ECO:0007669"/>
    <property type="project" value="UniProtKB-SubCell"/>
</dbReference>
<evidence type="ECO:0000256" key="17">
    <source>
        <dbReference type="PROSITE-ProRule" id="PRU10141"/>
    </source>
</evidence>
<evidence type="ECO:0000256" key="15">
    <source>
        <dbReference type="ARBA" id="ARBA00023170"/>
    </source>
</evidence>
<feature type="signal peptide" evidence="19">
    <location>
        <begin position="1"/>
        <end position="22"/>
    </location>
</feature>
<keyword evidence="5" id="KW-0723">Serine/threonine-protein kinase</keyword>
<dbReference type="Proteomes" id="UP000479710">
    <property type="component" value="Unassembled WGS sequence"/>
</dbReference>
<dbReference type="SUPFAM" id="SSF56112">
    <property type="entry name" value="Protein kinase-like (PK-like)"/>
    <property type="match status" value="1"/>
</dbReference>
<dbReference type="EC" id="2.7.11.1" evidence="4"/>
<dbReference type="SUPFAM" id="SSF49899">
    <property type="entry name" value="Concanavalin A-like lectins/glucanases"/>
    <property type="match status" value="1"/>
</dbReference>
<evidence type="ECO:0000256" key="12">
    <source>
        <dbReference type="ARBA" id="ARBA00022840"/>
    </source>
</evidence>
<dbReference type="EMBL" id="SPHZ02000007">
    <property type="protein sequence ID" value="KAF0908664.1"/>
    <property type="molecule type" value="Genomic_DNA"/>
</dbReference>
<evidence type="ECO:0000256" key="9">
    <source>
        <dbReference type="ARBA" id="ARBA00022734"/>
    </source>
</evidence>
<evidence type="ECO:0000256" key="18">
    <source>
        <dbReference type="SAM" id="Phobius"/>
    </source>
</evidence>
<dbReference type="InterPro" id="IPR050528">
    <property type="entry name" value="L-type_Lectin-RKs"/>
</dbReference>
<keyword evidence="11" id="KW-0418">Kinase</keyword>
<keyword evidence="9" id="KW-0430">Lectin</keyword>
<evidence type="ECO:0000256" key="8">
    <source>
        <dbReference type="ARBA" id="ARBA00022729"/>
    </source>
</evidence>
<keyword evidence="12 17" id="KW-0067">ATP-binding</keyword>
<dbReference type="PROSITE" id="PS00107">
    <property type="entry name" value="PROTEIN_KINASE_ATP"/>
    <property type="match status" value="1"/>
</dbReference>
<dbReference type="Gene3D" id="3.30.200.20">
    <property type="entry name" value="Phosphorylase Kinase, domain 1"/>
    <property type="match status" value="1"/>
</dbReference>
<dbReference type="InterPro" id="IPR001245">
    <property type="entry name" value="Ser-Thr/Tyr_kinase_cat_dom"/>
</dbReference>
<reference evidence="21 22" key="1">
    <citation type="submission" date="2019-11" db="EMBL/GenBank/DDBJ databases">
        <title>Whole genome sequence of Oryza granulata.</title>
        <authorList>
            <person name="Li W."/>
        </authorList>
    </citation>
    <scope>NUCLEOTIDE SEQUENCE [LARGE SCALE GENOMIC DNA]</scope>
    <source>
        <strain evidence="22">cv. Menghai</strain>
        <tissue evidence="21">Leaf</tissue>
    </source>
</reference>
<dbReference type="GO" id="GO:0006952">
    <property type="term" value="P:defense response"/>
    <property type="evidence" value="ECO:0007669"/>
    <property type="project" value="UniProtKB-ARBA"/>
</dbReference>
<dbReference type="PANTHER" id="PTHR27007">
    <property type="match status" value="1"/>
</dbReference>
<dbReference type="GO" id="GO:0005524">
    <property type="term" value="F:ATP binding"/>
    <property type="evidence" value="ECO:0007669"/>
    <property type="project" value="UniProtKB-UniRule"/>
</dbReference>
<evidence type="ECO:0000256" key="10">
    <source>
        <dbReference type="ARBA" id="ARBA00022741"/>
    </source>
</evidence>
<evidence type="ECO:0000256" key="19">
    <source>
        <dbReference type="SAM" id="SignalP"/>
    </source>
</evidence>
<dbReference type="FunFam" id="3.30.200.20:FF:000112">
    <property type="entry name" value="Lectin-domain containing receptor kinase A4.3"/>
    <property type="match status" value="1"/>
</dbReference>
<dbReference type="Gene3D" id="2.60.120.200">
    <property type="match status" value="1"/>
</dbReference>
<feature type="binding site" evidence="17">
    <location>
        <position position="378"/>
    </location>
    <ligand>
        <name>ATP</name>
        <dbReference type="ChEBI" id="CHEBI:30616"/>
    </ligand>
</feature>
<evidence type="ECO:0000256" key="6">
    <source>
        <dbReference type="ARBA" id="ARBA00022679"/>
    </source>
</evidence>
<keyword evidence="13 18" id="KW-1133">Transmembrane helix</keyword>
<keyword evidence="16" id="KW-0325">Glycoprotein</keyword>
<feature type="chain" id="PRO_5026299904" description="non-specific serine/threonine protein kinase" evidence="19">
    <location>
        <begin position="23"/>
        <end position="441"/>
    </location>
</feature>
<name>A0A6G1D940_9ORYZ</name>
<dbReference type="InterPro" id="IPR000719">
    <property type="entry name" value="Prot_kinase_dom"/>
</dbReference>
<dbReference type="GO" id="GO:0051707">
    <property type="term" value="P:response to other organism"/>
    <property type="evidence" value="ECO:0007669"/>
    <property type="project" value="UniProtKB-ARBA"/>
</dbReference>
<sequence>MSSNMFVLLQLLYLILSLPAFAASDDDQFVYSGFSGANLTMDGATTVTSSGGLLELTNGTVQLKGHAFYPVPLRFVRSPNGSVLSFSTSFVFAILSVYTDLSAHGMAFVVASSMNFSAALPGQFLGLTNIQSNGNGSNHFFAVELDTIQNKEFGDINANHAGVNMNGLRSEQSYYAGYYDDNDGKFHNLSLISREAMQVWVDYNSNDALITVAMAPLKVARPVKPLFTARYNLTSVIADVAYVGFSSATGTIDVRHCVLGWSFAMNRPAPAINLSKLPKLPRMGPKPRSKVLEIVLPVATAGFALTVGIIGLVLIRRHMRYAELHEDWEVEFGPHRFSYKDLYHATEGFKNENLLGVGGFGRVYKGTLPVSKLEIAVKRVSHESRQGIKEFVAEIVSIGRLQHHNLVQLLGYCRRRGFDEYIMTSSSMASIGITSAISDGR</sequence>
<dbReference type="InterPro" id="IPR017441">
    <property type="entry name" value="Protein_kinase_ATP_BS"/>
</dbReference>
<evidence type="ECO:0000256" key="13">
    <source>
        <dbReference type="ARBA" id="ARBA00022989"/>
    </source>
</evidence>
<evidence type="ECO:0000256" key="5">
    <source>
        <dbReference type="ARBA" id="ARBA00022527"/>
    </source>
</evidence>
<dbReference type="CDD" id="cd06899">
    <property type="entry name" value="lectin_legume_LecRK_Arcelin_ConA"/>
    <property type="match status" value="1"/>
</dbReference>
<keyword evidence="10 17" id="KW-0547">Nucleotide-binding</keyword>
<dbReference type="InterPro" id="IPR013320">
    <property type="entry name" value="ConA-like_dom_sf"/>
</dbReference>
<dbReference type="InterPro" id="IPR001220">
    <property type="entry name" value="Legume_lectin_dom"/>
</dbReference>
<dbReference type="InterPro" id="IPR011009">
    <property type="entry name" value="Kinase-like_dom_sf"/>
</dbReference>
<evidence type="ECO:0000259" key="20">
    <source>
        <dbReference type="PROSITE" id="PS50011"/>
    </source>
</evidence>
<evidence type="ECO:0000313" key="21">
    <source>
        <dbReference type="EMBL" id="KAF0908664.1"/>
    </source>
</evidence>
<keyword evidence="22" id="KW-1185">Reference proteome</keyword>
<keyword evidence="6" id="KW-0808">Transferase</keyword>
<evidence type="ECO:0000256" key="16">
    <source>
        <dbReference type="ARBA" id="ARBA00023180"/>
    </source>
</evidence>
<protein>
    <recommendedName>
        <fullName evidence="4">non-specific serine/threonine protein kinase</fullName>
        <ecNumber evidence="4">2.7.11.1</ecNumber>
    </recommendedName>
</protein>
<evidence type="ECO:0000256" key="7">
    <source>
        <dbReference type="ARBA" id="ARBA00022692"/>
    </source>
</evidence>
<dbReference type="Pfam" id="PF07714">
    <property type="entry name" value="PK_Tyr_Ser-Thr"/>
    <property type="match status" value="1"/>
</dbReference>